<dbReference type="Pfam" id="PF04773">
    <property type="entry name" value="FecR"/>
    <property type="match status" value="1"/>
</dbReference>
<dbReference type="InterPro" id="IPR006860">
    <property type="entry name" value="FecR"/>
</dbReference>
<reference evidence="3 4" key="1">
    <citation type="submission" date="2016-10" db="EMBL/GenBank/DDBJ databases">
        <authorList>
            <person name="de Groot N.N."/>
        </authorList>
    </citation>
    <scope>NUCLEOTIDE SEQUENCE [LARGE SCALE GENOMIC DNA]</scope>
    <source>
        <strain evidence="3 4">DSM 22789</strain>
    </source>
</reference>
<keyword evidence="1" id="KW-0812">Transmembrane</keyword>
<dbReference type="RefSeq" id="WP_093365170.1">
    <property type="nucleotide sequence ID" value="NZ_FOZZ01000005.1"/>
</dbReference>
<keyword evidence="4" id="KW-1185">Reference proteome</keyword>
<dbReference type="EMBL" id="FOZZ01000005">
    <property type="protein sequence ID" value="SFS80355.1"/>
    <property type="molecule type" value="Genomic_DNA"/>
</dbReference>
<accession>A0A1I6STS0</accession>
<feature type="transmembrane region" description="Helical" evidence="1">
    <location>
        <begin position="83"/>
        <end position="101"/>
    </location>
</feature>
<dbReference type="OrthoDB" id="923517at2"/>
<evidence type="ECO:0000259" key="2">
    <source>
        <dbReference type="Pfam" id="PF04773"/>
    </source>
</evidence>
<dbReference type="InterPro" id="IPR012373">
    <property type="entry name" value="Ferrdict_sens_TM"/>
</dbReference>
<feature type="domain" description="FecR protein" evidence="2">
    <location>
        <begin position="125"/>
        <end position="210"/>
    </location>
</feature>
<dbReference type="PANTHER" id="PTHR30273">
    <property type="entry name" value="PERIPLASMIC SIGNAL SENSOR AND SIGMA FACTOR ACTIVATOR FECR-RELATED"/>
    <property type="match status" value="1"/>
</dbReference>
<dbReference type="AlphaFoldDB" id="A0A1I6STS0"/>
<dbReference type="Gene3D" id="3.55.50.30">
    <property type="match status" value="1"/>
</dbReference>
<dbReference type="PIRSF" id="PIRSF018266">
    <property type="entry name" value="FecR"/>
    <property type="match status" value="1"/>
</dbReference>
<gene>
    <name evidence="3" type="ORF">SAMN05660206_10582</name>
</gene>
<dbReference type="STRING" id="683125.SAMN05660206_10582"/>
<organism evidence="3 4">
    <name type="scientific">Sphingobacterium wenxiniae</name>
    <dbReference type="NCBI Taxonomy" id="683125"/>
    <lineage>
        <taxon>Bacteria</taxon>
        <taxon>Pseudomonadati</taxon>
        <taxon>Bacteroidota</taxon>
        <taxon>Sphingobacteriia</taxon>
        <taxon>Sphingobacteriales</taxon>
        <taxon>Sphingobacteriaceae</taxon>
        <taxon>Sphingobacterium</taxon>
    </lineage>
</organism>
<dbReference type="Gene3D" id="2.60.120.1440">
    <property type="match status" value="1"/>
</dbReference>
<keyword evidence="1" id="KW-1133">Transmembrane helix</keyword>
<dbReference type="Proteomes" id="UP000198785">
    <property type="component" value="Unassembled WGS sequence"/>
</dbReference>
<proteinExistence type="predicted"/>
<keyword evidence="1" id="KW-0472">Membrane</keyword>
<evidence type="ECO:0000313" key="4">
    <source>
        <dbReference type="Proteomes" id="UP000198785"/>
    </source>
</evidence>
<evidence type="ECO:0000313" key="3">
    <source>
        <dbReference type="EMBL" id="SFS80355.1"/>
    </source>
</evidence>
<sequence length="320" mass="36597">MRKEEFKILYQKYLIGACTAEELQKLKQFFAQLQDTDDLEDVEILIEKDQRHIILPSDKSSDILENILTSTHPKRKTVSIYTYLRYTVAAASIFIAGFLFFKKQEQETVPSSPHVVFKNDSNHLKKVLLQDGTTVYIKPNSQITQTTNFETDTLRELHLSGEAFFAIAHNAEKAFIVQADNDVSVRVLGTRFNLKSTKEEQEVVLTQGAVALSRDKENVILKPAERAVYSKEHQAFETAVVDTLQYIAWKDNQMYFSDTKLAQVIHQLNKNYAYETQKLTVPKAAGNLEFTGYLPTNNLDKCVTILNKTFANHHIIITKK</sequence>
<name>A0A1I6STS0_9SPHI</name>
<protein>
    <recommendedName>
        <fullName evidence="2">FecR protein domain-containing protein</fullName>
    </recommendedName>
</protein>
<evidence type="ECO:0000256" key="1">
    <source>
        <dbReference type="SAM" id="Phobius"/>
    </source>
</evidence>
<dbReference type="PANTHER" id="PTHR30273:SF2">
    <property type="entry name" value="PROTEIN FECR"/>
    <property type="match status" value="1"/>
</dbReference>
<dbReference type="GO" id="GO:0016989">
    <property type="term" value="F:sigma factor antagonist activity"/>
    <property type="evidence" value="ECO:0007669"/>
    <property type="project" value="TreeGrafter"/>
</dbReference>